<dbReference type="AlphaFoldDB" id="A0A837D601"/>
<organism evidence="1 2">
    <name type="scientific">Saccharomonospora viridis</name>
    <dbReference type="NCBI Taxonomy" id="1852"/>
    <lineage>
        <taxon>Bacteria</taxon>
        <taxon>Bacillati</taxon>
        <taxon>Actinomycetota</taxon>
        <taxon>Actinomycetes</taxon>
        <taxon>Pseudonocardiales</taxon>
        <taxon>Pseudonocardiaceae</taxon>
        <taxon>Saccharomonospora</taxon>
    </lineage>
</organism>
<dbReference type="EMBL" id="JRZE01000006">
    <property type="protein sequence ID" value="KHF42892.1"/>
    <property type="molecule type" value="Genomic_DNA"/>
</dbReference>
<dbReference type="AntiFam" id="ANF00006">
    <property type="entry name" value="Translation of CRISPR region"/>
</dbReference>
<protein>
    <submittedName>
        <fullName evidence="1">Uncharacterized protein</fullName>
    </submittedName>
</protein>
<comment type="caution">
    <text evidence="1">The sequence shown here is derived from an EMBL/GenBank/DDBJ whole genome shotgun (WGS) entry which is preliminary data.</text>
</comment>
<reference evidence="1 2" key="1">
    <citation type="submission" date="2014-10" db="EMBL/GenBank/DDBJ databases">
        <title>Genome sequence of Micropolyspora internatus JCM3315.</title>
        <authorList>
            <person name="Shin S.-K."/>
            <person name="Yi H."/>
        </authorList>
    </citation>
    <scope>NUCLEOTIDE SEQUENCE [LARGE SCALE GENOMIC DNA]</scope>
    <source>
        <strain evidence="1 2">JCM 3315</strain>
    </source>
</reference>
<name>A0A837D601_9PSEU</name>
<proteinExistence type="predicted"/>
<evidence type="ECO:0000313" key="2">
    <source>
        <dbReference type="Proteomes" id="UP000030848"/>
    </source>
</evidence>
<accession>A0A837D601</accession>
<evidence type="ECO:0000313" key="1">
    <source>
        <dbReference type="EMBL" id="KHF42892.1"/>
    </source>
</evidence>
<dbReference type="Proteomes" id="UP000030848">
    <property type="component" value="Unassembled WGS sequence"/>
</dbReference>
<gene>
    <name evidence="1" type="ORF">MINT15_30940</name>
</gene>
<sequence length="52" mass="5879">MRGEHVTLALLFASSIGPPPRAWRALITERDEIANRRTTSTCVESTLRDLRL</sequence>